<organism evidence="2 3">
    <name type="scientific">Xanthobacter agilis</name>
    <dbReference type="NCBI Taxonomy" id="47492"/>
    <lineage>
        <taxon>Bacteria</taxon>
        <taxon>Pseudomonadati</taxon>
        <taxon>Pseudomonadota</taxon>
        <taxon>Alphaproteobacteria</taxon>
        <taxon>Hyphomicrobiales</taxon>
        <taxon>Xanthobacteraceae</taxon>
        <taxon>Xanthobacter</taxon>
    </lineage>
</organism>
<feature type="transmembrane region" description="Helical" evidence="1">
    <location>
        <begin position="157"/>
        <end position="176"/>
    </location>
</feature>
<feature type="transmembrane region" description="Helical" evidence="1">
    <location>
        <begin position="122"/>
        <end position="145"/>
    </location>
</feature>
<dbReference type="Proteomes" id="UP001241747">
    <property type="component" value="Unassembled WGS sequence"/>
</dbReference>
<dbReference type="EMBL" id="JAUSVY010000006">
    <property type="protein sequence ID" value="MDQ0506130.1"/>
    <property type="molecule type" value="Genomic_DNA"/>
</dbReference>
<comment type="caution">
    <text evidence="2">The sequence shown here is derived from an EMBL/GenBank/DDBJ whole genome shotgun (WGS) entry which is preliminary data.</text>
</comment>
<sequence>MKTDDLILALSADVPPRGPSLAIALGAAVAAGAVAALVGMQLTLGLRPDILAALATPRFLFKCVETAALTLMAVRLAAQMARPGAPRWSAEAGLFVPALLLFGAVALELASVPEASWARRMVGVNGAICLVMVPALSLAPLALLLAALRRSASESGALTGLVAGLAAGGIGAFFYAAHGTDDSPLFVAVWYTLAIGLVAALGAGLGWRLLRW</sequence>
<feature type="transmembrane region" description="Helical" evidence="1">
    <location>
        <begin position="59"/>
        <end position="78"/>
    </location>
</feature>
<feature type="transmembrane region" description="Helical" evidence="1">
    <location>
        <begin position="188"/>
        <end position="210"/>
    </location>
</feature>
<gene>
    <name evidence="2" type="ORF">QOZ94_002934</name>
</gene>
<reference evidence="2 3" key="1">
    <citation type="submission" date="2023-07" db="EMBL/GenBank/DDBJ databases">
        <title>Genomic Encyclopedia of Type Strains, Phase IV (KMG-IV): sequencing the most valuable type-strain genomes for metagenomic binning, comparative biology and taxonomic classification.</title>
        <authorList>
            <person name="Goeker M."/>
        </authorList>
    </citation>
    <scope>NUCLEOTIDE SEQUENCE [LARGE SCALE GENOMIC DNA]</scope>
    <source>
        <strain evidence="2 3">DSM 3770</strain>
    </source>
</reference>
<keyword evidence="3" id="KW-1185">Reference proteome</keyword>
<proteinExistence type="predicted"/>
<keyword evidence="1" id="KW-0472">Membrane</keyword>
<dbReference type="RefSeq" id="WP_237343787.1">
    <property type="nucleotide sequence ID" value="NZ_JABWGX010000001.1"/>
</dbReference>
<feature type="transmembrane region" description="Helical" evidence="1">
    <location>
        <begin position="21"/>
        <end position="39"/>
    </location>
</feature>
<feature type="transmembrane region" description="Helical" evidence="1">
    <location>
        <begin position="90"/>
        <end position="110"/>
    </location>
</feature>
<keyword evidence="1" id="KW-1133">Transmembrane helix</keyword>
<evidence type="ECO:0008006" key="4">
    <source>
        <dbReference type="Google" id="ProtNLM"/>
    </source>
</evidence>
<keyword evidence="1" id="KW-0812">Transmembrane</keyword>
<evidence type="ECO:0000256" key="1">
    <source>
        <dbReference type="SAM" id="Phobius"/>
    </source>
</evidence>
<evidence type="ECO:0000313" key="3">
    <source>
        <dbReference type="Proteomes" id="UP001241747"/>
    </source>
</evidence>
<evidence type="ECO:0000313" key="2">
    <source>
        <dbReference type="EMBL" id="MDQ0506130.1"/>
    </source>
</evidence>
<accession>A0ABU0LGC5</accession>
<protein>
    <recommendedName>
        <fullName evidence="4">DUF1109 family protein</fullName>
    </recommendedName>
</protein>
<dbReference type="InterPro" id="IPR009495">
    <property type="entry name" value="NrsF"/>
</dbReference>
<name>A0ABU0LGC5_XANAG</name>
<dbReference type="Pfam" id="PF06532">
    <property type="entry name" value="NrsF"/>
    <property type="match status" value="1"/>
</dbReference>